<organism evidence="2 3">
    <name type="scientific">Wickerhamomyces pijperi</name>
    <name type="common">Yeast</name>
    <name type="synonym">Pichia pijperi</name>
    <dbReference type="NCBI Taxonomy" id="599730"/>
    <lineage>
        <taxon>Eukaryota</taxon>
        <taxon>Fungi</taxon>
        <taxon>Dikarya</taxon>
        <taxon>Ascomycota</taxon>
        <taxon>Saccharomycotina</taxon>
        <taxon>Saccharomycetes</taxon>
        <taxon>Phaffomycetales</taxon>
        <taxon>Wickerhamomycetaceae</taxon>
        <taxon>Wickerhamomyces</taxon>
    </lineage>
</organism>
<reference evidence="2" key="2">
    <citation type="submission" date="2021-01" db="EMBL/GenBank/DDBJ databases">
        <authorList>
            <person name="Schikora-Tamarit M.A."/>
        </authorList>
    </citation>
    <scope>NUCLEOTIDE SEQUENCE</scope>
    <source>
        <strain evidence="2">CBS2887</strain>
    </source>
</reference>
<feature type="compositionally biased region" description="Acidic residues" evidence="1">
    <location>
        <begin position="897"/>
        <end position="909"/>
    </location>
</feature>
<evidence type="ECO:0000256" key="1">
    <source>
        <dbReference type="SAM" id="MobiDB-lite"/>
    </source>
</evidence>
<protein>
    <submittedName>
        <fullName evidence="2">Uncharacterized protein</fullName>
    </submittedName>
</protein>
<dbReference type="OrthoDB" id="299997at2759"/>
<proteinExistence type="predicted"/>
<evidence type="ECO:0000313" key="2">
    <source>
        <dbReference type="EMBL" id="KAH3681468.1"/>
    </source>
</evidence>
<accession>A0A9P8TJ44</accession>
<gene>
    <name evidence="2" type="ORF">WICPIJ_007547</name>
</gene>
<keyword evidence="3" id="KW-1185">Reference proteome</keyword>
<sequence>MAIPFTSTETPSSGSYRESSVRPPVTPRTPSTSQSLKHRMSSIFNTPKRMSKRHNVPPPLAINELTPPATIKRMTCYDPNDEKPTLQASLLSSNAGGVDSFEMLQSTLSLNTQTLANMSQSSLSHNTECSICEDSLRLRNGHRERVIVLSCDHSCHWDCFLIGGDSKTGMTVCFECGGVHRSVKDDDLREIVLQELRNSALQQLDSEVNDNIEEDVAPDDTVQQSQSQTSATAASTASAPSVAVTIDGVSPHTPVNQIIRDEDILNKKETYPEISRDSFIDGPSATTTSNNRSGGEVKMKNYAVGDLIKPEVNLLTEYSKYDCSIHQDTQEIGCLLNIFTNDGLKDQAMRKDQAKEKEVNQDIHKYFVSLLSHKLGVEAAEALNLPRLPQLSLFDSFDISIDGEKWEKTVNFLFGDSLVMFNDSLTHVIGTVLISEHLISLILVSDSVLVLYLSTQALPELQIRSSNKVLLDRWSRQLQNLTNDVSLIKMSTTLWSLIIHEGSQINLPTNVIKFNELTHSGLDLPFEMVKEILPAPEKMGLNLVVTVPLFNMTELSDDQYLDELRDTLLNIIDNLKPEDKLGFVILGRDGAGNIGVYNSTYIGMIDKNYDGLWNLMSGLQLSDIWEYAQADEEIDISKVMAGCFKSCYNMFLMNGVDGGSFGTVNKLMVLTNVSVDYELDNNYLTRLITQHDLSINEILISQCPTLPLTLKDQLIDGVLHQSYCQLQFQSFKDFNDSVYQLFNQQYHSNYLNCIDLDLRVTELFKSAVSISKIEINGVITELTQDSSNGVKALKIKTTELTSQSWDKNIRFDLSIDLEKYQELAYNESEISLLNVNFTINNSEQTYHIPDHKIRINITDKPNIMDASLNDITIPAYSPITIEPSSRKLNLDSNHTTEEEDPYATEDEAEDEDLDAEKDLIFLDIPLLPPLSSFKDSIYIKRCIELYLISELQNRASRPLDLHRMISVVWGLSKGCSSNYLNYWNSRPMGSFDKYIEVGIMKQLKRILGIQDDEGIMDSGVFEVEVLKFVNVLIGC</sequence>
<dbReference type="EMBL" id="JAEUBG010004410">
    <property type="protein sequence ID" value="KAH3681468.1"/>
    <property type="molecule type" value="Genomic_DNA"/>
</dbReference>
<feature type="region of interest" description="Disordered" evidence="1">
    <location>
        <begin position="218"/>
        <end position="237"/>
    </location>
</feature>
<name>A0A9P8TJ44_WICPI</name>
<dbReference type="AlphaFoldDB" id="A0A9P8TJ44"/>
<reference evidence="2" key="1">
    <citation type="journal article" date="2021" name="Open Biol.">
        <title>Shared evolutionary footprints suggest mitochondrial oxidative damage underlies multiple complex I losses in fungi.</title>
        <authorList>
            <person name="Schikora-Tamarit M.A."/>
            <person name="Marcet-Houben M."/>
            <person name="Nosek J."/>
            <person name="Gabaldon T."/>
        </authorList>
    </citation>
    <scope>NUCLEOTIDE SEQUENCE</scope>
    <source>
        <strain evidence="2">CBS2887</strain>
    </source>
</reference>
<dbReference type="Proteomes" id="UP000774326">
    <property type="component" value="Unassembled WGS sequence"/>
</dbReference>
<feature type="compositionally biased region" description="Polar residues" evidence="1">
    <location>
        <begin position="1"/>
        <end position="18"/>
    </location>
</feature>
<comment type="caution">
    <text evidence="2">The sequence shown here is derived from an EMBL/GenBank/DDBJ whole genome shotgun (WGS) entry which is preliminary data.</text>
</comment>
<evidence type="ECO:0000313" key="3">
    <source>
        <dbReference type="Proteomes" id="UP000774326"/>
    </source>
</evidence>
<dbReference type="SUPFAM" id="SSF57850">
    <property type="entry name" value="RING/U-box"/>
    <property type="match status" value="1"/>
</dbReference>
<feature type="compositionally biased region" description="Low complexity" evidence="1">
    <location>
        <begin position="221"/>
        <end position="237"/>
    </location>
</feature>
<feature type="region of interest" description="Disordered" evidence="1">
    <location>
        <begin position="887"/>
        <end position="909"/>
    </location>
</feature>
<feature type="region of interest" description="Disordered" evidence="1">
    <location>
        <begin position="1"/>
        <end position="38"/>
    </location>
</feature>